<proteinExistence type="predicted"/>
<evidence type="ECO:0000313" key="2">
    <source>
        <dbReference type="Proteomes" id="UP000785679"/>
    </source>
</evidence>
<dbReference type="EMBL" id="RRYP01010124">
    <property type="protein sequence ID" value="TNV78592.1"/>
    <property type="molecule type" value="Genomic_DNA"/>
</dbReference>
<name>A0A8J8NMY7_HALGN</name>
<dbReference type="Proteomes" id="UP000785679">
    <property type="component" value="Unassembled WGS sequence"/>
</dbReference>
<sequence>MQSTSERRLAQNAYNILKQKGPEILVQRLILSFRIMKQGVDCPYFKQYPDILKDDKLNHSLTLRYQKSLMTTIQSLTPQQRQKPTFLIKAFYDNLNLVNLFPLLENDFDVELGGDNWRKFIGSYKTFATPQKVIVPSFEVLNRLFDPGMISQSEKQRAFEEEKSEDAVVRAFFQESNGRKDGSVGGPQNLVVSDVEAHNRYLAQIETKDQFYSKQQVERTFVNLLTDQTGQASSLINQKMHDLLNPQEAKKEQQLMRQDIDTYNKVLAEKIDLLKNRFNDFYLAVHPRRKDDQQRLELIKANSVRGLSDTHRIMPNLVNSASRVVEESNQNDIDYLELDFDLREQENNSDLE</sequence>
<gene>
    <name evidence="1" type="ORF">FGO68_gene13950</name>
</gene>
<reference evidence="1" key="1">
    <citation type="submission" date="2019-06" db="EMBL/GenBank/DDBJ databases">
        <authorList>
            <person name="Zheng W."/>
        </authorList>
    </citation>
    <scope>NUCLEOTIDE SEQUENCE</scope>
    <source>
        <strain evidence="1">QDHG01</strain>
    </source>
</reference>
<evidence type="ECO:0000313" key="1">
    <source>
        <dbReference type="EMBL" id="TNV78592.1"/>
    </source>
</evidence>
<dbReference type="AlphaFoldDB" id="A0A8J8NMY7"/>
<organism evidence="1 2">
    <name type="scientific">Halteria grandinella</name>
    <dbReference type="NCBI Taxonomy" id="5974"/>
    <lineage>
        <taxon>Eukaryota</taxon>
        <taxon>Sar</taxon>
        <taxon>Alveolata</taxon>
        <taxon>Ciliophora</taxon>
        <taxon>Intramacronucleata</taxon>
        <taxon>Spirotrichea</taxon>
        <taxon>Stichotrichia</taxon>
        <taxon>Sporadotrichida</taxon>
        <taxon>Halteriidae</taxon>
        <taxon>Halteria</taxon>
    </lineage>
</organism>
<accession>A0A8J8NMY7</accession>
<dbReference type="OrthoDB" id="10583098at2759"/>
<comment type="caution">
    <text evidence="1">The sequence shown here is derived from an EMBL/GenBank/DDBJ whole genome shotgun (WGS) entry which is preliminary data.</text>
</comment>
<protein>
    <submittedName>
        <fullName evidence="1">Uncharacterized protein</fullName>
    </submittedName>
</protein>
<keyword evidence="2" id="KW-1185">Reference proteome</keyword>